<dbReference type="EMBL" id="CP139725">
    <property type="protein sequence ID" value="WPZ21624.1"/>
    <property type="molecule type" value="Genomic_DNA"/>
</dbReference>
<evidence type="ECO:0000313" key="1">
    <source>
        <dbReference type="EMBL" id="WPZ21624.1"/>
    </source>
</evidence>
<dbReference type="RefSeq" id="WP_322328540.1">
    <property type="nucleotide sequence ID" value="NZ_CP139725.1"/>
</dbReference>
<reference evidence="1 2" key="1">
    <citation type="submission" date="2023-11" db="EMBL/GenBank/DDBJ databases">
        <title>From the Deep-Sea to the Surface: Bacterial Genomes Isolated from the Moytirra Hydrothermal Vent Plume.</title>
        <authorList>
            <person name="Major S.R."/>
        </authorList>
    </citation>
    <scope>NUCLEOTIDE SEQUENCE [LARGE SCALE GENOMIC DNA]</scope>
    <source>
        <strain evidence="1 2">OXR-9</strain>
    </source>
</reference>
<keyword evidence="2" id="KW-1185">Reference proteome</keyword>
<evidence type="ECO:0000313" key="2">
    <source>
        <dbReference type="Proteomes" id="UP001326567"/>
    </source>
</evidence>
<sequence length="77" mass="8734">MEQPVIIIYPPDKPTMIKGLQMVAKANVIMRHNRINSIKVMDCPDRGLVLWTPSSVRLSMECREMITDAVREKGLAP</sequence>
<gene>
    <name evidence="1" type="ORF">T7987_15890</name>
</gene>
<organism evidence="1 2">
    <name type="scientific">Sulfitobacter faviae</name>
    <dbReference type="NCBI Taxonomy" id="1775881"/>
    <lineage>
        <taxon>Bacteria</taxon>
        <taxon>Pseudomonadati</taxon>
        <taxon>Pseudomonadota</taxon>
        <taxon>Alphaproteobacteria</taxon>
        <taxon>Rhodobacterales</taxon>
        <taxon>Roseobacteraceae</taxon>
        <taxon>Sulfitobacter</taxon>
    </lineage>
</organism>
<proteinExistence type="predicted"/>
<protein>
    <submittedName>
        <fullName evidence="1">Uncharacterized protein</fullName>
    </submittedName>
</protein>
<accession>A0ABZ0UYY0</accession>
<dbReference type="Proteomes" id="UP001326567">
    <property type="component" value="Chromosome"/>
</dbReference>
<name>A0ABZ0UYY0_9RHOB</name>